<dbReference type="Gene3D" id="1.20.58.60">
    <property type="match status" value="1"/>
</dbReference>
<dbReference type="EMBL" id="JTDY01001325">
    <property type="protein sequence ID" value="KOB74194.1"/>
    <property type="molecule type" value="Genomic_DNA"/>
</dbReference>
<gene>
    <name evidence="1" type="ORF">OBRU01_09527</name>
</gene>
<keyword evidence="2" id="KW-1185">Reference proteome</keyword>
<proteinExistence type="predicted"/>
<evidence type="ECO:0000313" key="2">
    <source>
        <dbReference type="Proteomes" id="UP000037510"/>
    </source>
</evidence>
<dbReference type="InterPro" id="IPR002017">
    <property type="entry name" value="Spectrin_repeat"/>
</dbReference>
<dbReference type="STRING" id="104452.A0A0L7LFP4"/>
<feature type="non-terminal residue" evidence="1">
    <location>
        <position position="1"/>
    </location>
</feature>
<accession>A0A0L7LFP4</accession>
<dbReference type="Proteomes" id="UP000037510">
    <property type="component" value="Unassembled WGS sequence"/>
</dbReference>
<reference evidence="1 2" key="1">
    <citation type="journal article" date="2015" name="Genome Biol. Evol.">
        <title>The genome of winter moth (Operophtera brumata) provides a genomic perspective on sexual dimorphism and phenology.</title>
        <authorList>
            <person name="Derks M.F."/>
            <person name="Smit S."/>
            <person name="Salis L."/>
            <person name="Schijlen E."/>
            <person name="Bossers A."/>
            <person name="Mateman C."/>
            <person name="Pijl A.S."/>
            <person name="de Ridder D."/>
            <person name="Groenen M.A."/>
            <person name="Visser M.E."/>
            <person name="Megens H.J."/>
        </authorList>
    </citation>
    <scope>NUCLEOTIDE SEQUENCE [LARGE SCALE GENOMIC DNA]</scope>
    <source>
        <strain evidence="1">WM2013NL</strain>
        <tissue evidence="1">Head and thorax</tissue>
    </source>
</reference>
<dbReference type="SUPFAM" id="SSF46966">
    <property type="entry name" value="Spectrin repeat"/>
    <property type="match status" value="1"/>
</dbReference>
<sequence length="110" mass="12719">FYGDANEAESWMKEKRPLVESSDCGRDAHAAGALLARHRALHDQIRAHDADPALEEEEFVNESRLVPTDVWEEEPVERLEHRTVTEERSVPQVRPSTVHRDRRLCVVRPQ</sequence>
<protein>
    <submittedName>
        <fullName evidence="1">Uncharacterized protein</fullName>
    </submittedName>
</protein>
<comment type="caution">
    <text evidence="1">The sequence shown here is derived from an EMBL/GenBank/DDBJ whole genome shotgun (WGS) entry which is preliminary data.</text>
</comment>
<evidence type="ECO:0000313" key="1">
    <source>
        <dbReference type="EMBL" id="KOB74194.1"/>
    </source>
</evidence>
<dbReference type="AlphaFoldDB" id="A0A0L7LFP4"/>
<dbReference type="Pfam" id="PF00435">
    <property type="entry name" value="Spectrin"/>
    <property type="match status" value="1"/>
</dbReference>
<name>A0A0L7LFP4_OPEBR</name>
<organism evidence="1 2">
    <name type="scientific">Operophtera brumata</name>
    <name type="common">Winter moth</name>
    <name type="synonym">Phalaena brumata</name>
    <dbReference type="NCBI Taxonomy" id="104452"/>
    <lineage>
        <taxon>Eukaryota</taxon>
        <taxon>Metazoa</taxon>
        <taxon>Ecdysozoa</taxon>
        <taxon>Arthropoda</taxon>
        <taxon>Hexapoda</taxon>
        <taxon>Insecta</taxon>
        <taxon>Pterygota</taxon>
        <taxon>Neoptera</taxon>
        <taxon>Endopterygota</taxon>
        <taxon>Lepidoptera</taxon>
        <taxon>Glossata</taxon>
        <taxon>Ditrysia</taxon>
        <taxon>Geometroidea</taxon>
        <taxon>Geometridae</taxon>
        <taxon>Larentiinae</taxon>
        <taxon>Operophtera</taxon>
    </lineage>
</organism>